<reference evidence="2" key="1">
    <citation type="submission" date="2020-02" db="EMBL/GenBank/DDBJ databases">
        <authorList>
            <person name="Meier V. D."/>
        </authorList>
    </citation>
    <scope>NUCLEOTIDE SEQUENCE</scope>
    <source>
        <strain evidence="2">AVDCRST_MAG26</strain>
    </source>
</reference>
<dbReference type="AlphaFoldDB" id="A0A6J4H7C0"/>
<gene>
    <name evidence="2" type="ORF">AVDCRST_MAG26-258</name>
</gene>
<name>A0A6J4H7C0_9CHLR</name>
<evidence type="ECO:0000313" key="2">
    <source>
        <dbReference type="EMBL" id="CAA9214451.1"/>
    </source>
</evidence>
<keyword evidence="1" id="KW-0812">Transmembrane</keyword>
<keyword evidence="1" id="KW-1133">Transmembrane helix</keyword>
<evidence type="ECO:0000256" key="1">
    <source>
        <dbReference type="SAM" id="Phobius"/>
    </source>
</evidence>
<organism evidence="2">
    <name type="scientific">uncultured Chloroflexia bacterium</name>
    <dbReference type="NCBI Taxonomy" id="1672391"/>
    <lineage>
        <taxon>Bacteria</taxon>
        <taxon>Bacillati</taxon>
        <taxon>Chloroflexota</taxon>
        <taxon>Chloroflexia</taxon>
        <taxon>environmental samples</taxon>
    </lineage>
</organism>
<protein>
    <submittedName>
        <fullName evidence="2">Uncharacterized protein</fullName>
    </submittedName>
</protein>
<keyword evidence="1" id="KW-0472">Membrane</keyword>
<dbReference type="EMBL" id="CADCTK010000059">
    <property type="protein sequence ID" value="CAA9214451.1"/>
    <property type="molecule type" value="Genomic_DNA"/>
</dbReference>
<accession>A0A6J4H7C0</accession>
<proteinExistence type="predicted"/>
<feature type="transmembrane region" description="Helical" evidence="1">
    <location>
        <begin position="6"/>
        <end position="28"/>
    </location>
</feature>
<sequence length="101" mass="10178">MNRIVAAIWSSMLVATVVGVVPVVVNLLRRGLAAARNIERYTGEILTAGVGIANNTAHAAALKDTLAAAPLLLEGAASIERHASTVVTALGSTGDGTEASS</sequence>